<sequence length="235" mass="27802">MQLTLYHLKNSRSQRILWLLEELDLPYQLKVYQQHILENDADELKKINPHAKFPTLVLANATQQTPIVLTETSAIAEYCSHQANVYGIQHLNQQEIIDYYFWKNFADSNFMPNLALKQMFRKLVQRTPFPMHIMTGLIKRGVDRGFLNPTLEQQLTMIDSQLQHHEWITGQHFTIADILLWFPLQACVQLNQKYQQYPEIKRYLIQIESRPAFKTALVKGQWSAQTFQEYWSSAY</sequence>
<dbReference type="SUPFAM" id="SSF47616">
    <property type="entry name" value="GST C-terminal domain-like"/>
    <property type="match status" value="1"/>
</dbReference>
<dbReference type="GO" id="GO:0016740">
    <property type="term" value="F:transferase activity"/>
    <property type="evidence" value="ECO:0007669"/>
    <property type="project" value="UniProtKB-KW"/>
</dbReference>
<dbReference type="CDD" id="cd03189">
    <property type="entry name" value="GST_C_GTT1_like"/>
    <property type="match status" value="1"/>
</dbReference>
<dbReference type="PROSITE" id="PS50405">
    <property type="entry name" value="GST_CTER"/>
    <property type="match status" value="1"/>
</dbReference>
<feature type="domain" description="GST C-terminal" evidence="2">
    <location>
        <begin position="92"/>
        <end position="227"/>
    </location>
</feature>
<dbReference type="Proteomes" id="UP000293863">
    <property type="component" value="Unassembled WGS sequence"/>
</dbReference>
<dbReference type="InterPro" id="IPR040079">
    <property type="entry name" value="Glutathione_S-Trfase"/>
</dbReference>
<name>A0A4Q7AGL5_9GAMM</name>
<dbReference type="Gene3D" id="3.40.30.10">
    <property type="entry name" value="Glutaredoxin"/>
    <property type="match status" value="1"/>
</dbReference>
<dbReference type="PANTHER" id="PTHR44051">
    <property type="entry name" value="GLUTATHIONE S-TRANSFERASE-RELATED"/>
    <property type="match status" value="1"/>
</dbReference>
<reference evidence="3 4" key="1">
    <citation type="submission" date="2019-02" db="EMBL/GenBank/DDBJ databases">
        <title>The Batch Genome Submission of Acinetobacter spp. strains.</title>
        <authorList>
            <person name="Qin J."/>
            <person name="Hu Y."/>
            <person name="Ye H."/>
            <person name="Wei L."/>
            <person name="Feng Y."/>
            <person name="Zong Z."/>
        </authorList>
    </citation>
    <scope>NUCLEOTIDE SEQUENCE [LARGE SCALE GENOMIC DNA]</scope>
    <source>
        <strain evidence="3 4">WCHAW060049</strain>
    </source>
</reference>
<dbReference type="PROSITE" id="PS50404">
    <property type="entry name" value="GST_NTER"/>
    <property type="match status" value="1"/>
</dbReference>
<keyword evidence="3" id="KW-0808">Transferase</keyword>
<dbReference type="SFLD" id="SFLDG00358">
    <property type="entry name" value="Main_(cytGST)"/>
    <property type="match status" value="1"/>
</dbReference>
<dbReference type="SFLD" id="SFLDS00019">
    <property type="entry name" value="Glutathione_Transferase_(cytos"/>
    <property type="match status" value="1"/>
</dbReference>
<dbReference type="PANTHER" id="PTHR44051:SF9">
    <property type="entry name" value="GLUTATHIONE S-TRANSFERASE 1"/>
    <property type="match status" value="1"/>
</dbReference>
<dbReference type="AlphaFoldDB" id="A0A4Q7AGL5"/>
<dbReference type="RefSeq" id="WP_130168427.1">
    <property type="nucleotide sequence ID" value="NZ_SGSQ01000010.1"/>
</dbReference>
<dbReference type="InterPro" id="IPR036282">
    <property type="entry name" value="Glutathione-S-Trfase_C_sf"/>
</dbReference>
<dbReference type="Pfam" id="PF00043">
    <property type="entry name" value="GST_C"/>
    <property type="match status" value="1"/>
</dbReference>
<dbReference type="SUPFAM" id="SSF52833">
    <property type="entry name" value="Thioredoxin-like"/>
    <property type="match status" value="1"/>
</dbReference>
<evidence type="ECO:0000259" key="1">
    <source>
        <dbReference type="PROSITE" id="PS50404"/>
    </source>
</evidence>
<feature type="domain" description="GST N-terminal" evidence="1">
    <location>
        <begin position="1"/>
        <end position="87"/>
    </location>
</feature>
<dbReference type="CDD" id="cd03046">
    <property type="entry name" value="GST_N_GTT1_like"/>
    <property type="match status" value="1"/>
</dbReference>
<evidence type="ECO:0000313" key="4">
    <source>
        <dbReference type="Proteomes" id="UP000293863"/>
    </source>
</evidence>
<dbReference type="InterPro" id="IPR010987">
    <property type="entry name" value="Glutathione-S-Trfase_C-like"/>
</dbReference>
<dbReference type="Pfam" id="PF13409">
    <property type="entry name" value="GST_N_2"/>
    <property type="match status" value="1"/>
</dbReference>
<dbReference type="InterPro" id="IPR036249">
    <property type="entry name" value="Thioredoxin-like_sf"/>
</dbReference>
<protein>
    <submittedName>
        <fullName evidence="3">Glutathione S-transferase</fullName>
    </submittedName>
</protein>
<dbReference type="InterPro" id="IPR004046">
    <property type="entry name" value="GST_C"/>
</dbReference>
<dbReference type="InterPro" id="IPR004045">
    <property type="entry name" value="Glutathione_S-Trfase_N"/>
</dbReference>
<organism evidence="3 4">
    <name type="scientific">Acinetobacter wuhouensis</name>
    <dbReference type="NCBI Taxonomy" id="1879050"/>
    <lineage>
        <taxon>Bacteria</taxon>
        <taxon>Pseudomonadati</taxon>
        <taxon>Pseudomonadota</taxon>
        <taxon>Gammaproteobacteria</taxon>
        <taxon>Moraxellales</taxon>
        <taxon>Moraxellaceae</taxon>
        <taxon>Acinetobacter</taxon>
    </lineage>
</organism>
<proteinExistence type="predicted"/>
<gene>
    <name evidence="3" type="ORF">EXU28_07825</name>
</gene>
<evidence type="ECO:0000313" key="3">
    <source>
        <dbReference type="EMBL" id="RZG46728.1"/>
    </source>
</evidence>
<dbReference type="EMBL" id="SGSQ01000010">
    <property type="protein sequence ID" value="RZG46728.1"/>
    <property type="molecule type" value="Genomic_DNA"/>
</dbReference>
<keyword evidence="4" id="KW-1185">Reference proteome</keyword>
<comment type="caution">
    <text evidence="3">The sequence shown here is derived from an EMBL/GenBank/DDBJ whole genome shotgun (WGS) entry which is preliminary data.</text>
</comment>
<dbReference type="Gene3D" id="1.20.1050.10">
    <property type="match status" value="1"/>
</dbReference>
<accession>A0A4Q7AGL5</accession>
<evidence type="ECO:0000259" key="2">
    <source>
        <dbReference type="PROSITE" id="PS50405"/>
    </source>
</evidence>